<dbReference type="Proteomes" id="UP001172680">
    <property type="component" value="Unassembled WGS sequence"/>
</dbReference>
<name>A0ACC2ZGJ5_9PEZI</name>
<protein>
    <submittedName>
        <fullName evidence="1">Uncharacterized protein</fullName>
    </submittedName>
</protein>
<proteinExistence type="predicted"/>
<evidence type="ECO:0000313" key="1">
    <source>
        <dbReference type="EMBL" id="KAJ9646406.1"/>
    </source>
</evidence>
<sequence>MSASLTATAKATNATVPKMSTKPSKSKIIKLPLPSALLARFPHEKPVRKPSPSEASSSSTSTPATQAVEPPPSTNTSEANSTPLPNGTASDSTTLAPPANGAKRKGIPGPKPGAKRGPSLLDGVTKPRGKPGPKKKPRLGDLANDPLAKGPFGGVTPITSSKLNPKANQGAINANLRALDRTGKPCRKWERKGFQLKSFTGVTWTVPTWRAPNKSAVEFSGDVKSDSSTPSDVKMSDAVASDKSNSGPDAVMLPPPLPASSP</sequence>
<organism evidence="1 2">
    <name type="scientific">Coniosporium tulheliwenetii</name>
    <dbReference type="NCBI Taxonomy" id="3383036"/>
    <lineage>
        <taxon>Eukaryota</taxon>
        <taxon>Fungi</taxon>
        <taxon>Dikarya</taxon>
        <taxon>Ascomycota</taxon>
        <taxon>Pezizomycotina</taxon>
        <taxon>Dothideomycetes</taxon>
        <taxon>Dothideomycetes incertae sedis</taxon>
        <taxon>Coniosporium</taxon>
    </lineage>
</organism>
<accession>A0ACC2ZGJ5</accession>
<evidence type="ECO:0000313" key="2">
    <source>
        <dbReference type="Proteomes" id="UP001172680"/>
    </source>
</evidence>
<gene>
    <name evidence="1" type="ORF">H2199_002455</name>
</gene>
<comment type="caution">
    <text evidence="1">The sequence shown here is derived from an EMBL/GenBank/DDBJ whole genome shotgun (WGS) entry which is preliminary data.</text>
</comment>
<reference evidence="1" key="1">
    <citation type="submission" date="2022-10" db="EMBL/GenBank/DDBJ databases">
        <title>Culturing micro-colonial fungi from biological soil crusts in the Mojave desert and describing Neophaeococcomyces mojavensis, and introducing the new genera and species Taxawa tesnikishii.</title>
        <authorList>
            <person name="Kurbessoian T."/>
            <person name="Stajich J.E."/>
        </authorList>
    </citation>
    <scope>NUCLEOTIDE SEQUENCE</scope>
    <source>
        <strain evidence="1">JES_115</strain>
    </source>
</reference>
<dbReference type="EMBL" id="JAPDRP010000006">
    <property type="protein sequence ID" value="KAJ9646406.1"/>
    <property type="molecule type" value="Genomic_DNA"/>
</dbReference>
<keyword evidence="2" id="KW-1185">Reference proteome</keyword>